<reference evidence="11 12" key="1">
    <citation type="submission" date="2007-07" db="EMBL/GenBank/DDBJ databases">
        <title>Complete sequence of Fervidobacterium nodosum Rt17-B1.</title>
        <authorList>
            <consortium name="US DOE Joint Genome Institute"/>
            <person name="Copeland A."/>
            <person name="Lucas S."/>
            <person name="Lapidus A."/>
            <person name="Barry K."/>
            <person name="Glavina del Rio T."/>
            <person name="Dalin E."/>
            <person name="Tice H."/>
            <person name="Pitluck S."/>
            <person name="Saunders E."/>
            <person name="Brettin T."/>
            <person name="Bruce D."/>
            <person name="Detter J.C."/>
            <person name="Han C."/>
            <person name="Schmutz J."/>
            <person name="Larimer F."/>
            <person name="Land M."/>
            <person name="Hauser L."/>
            <person name="Kyrpides N."/>
            <person name="Mikhailova N."/>
            <person name="Nelson K."/>
            <person name="Gogarten J.P."/>
            <person name="Noll K."/>
            <person name="Richardson P."/>
        </authorList>
    </citation>
    <scope>NUCLEOTIDE SEQUENCE [LARGE SCALE GENOMIC DNA]</scope>
    <source>
        <strain evidence="12">ATCC 35602 / DSM 5306 / Rt17-B1</strain>
    </source>
</reference>
<dbReference type="eggNOG" id="COG0019">
    <property type="taxonomic scope" value="Bacteria"/>
</dbReference>
<dbReference type="SUPFAM" id="SSF51419">
    <property type="entry name" value="PLP-binding barrel"/>
    <property type="match status" value="1"/>
</dbReference>
<dbReference type="HAMAP" id="MF_02120">
    <property type="entry name" value="LysA"/>
    <property type="match status" value="1"/>
</dbReference>
<dbReference type="KEGG" id="fno:Fnod_0425"/>
<feature type="active site" description="Proton donor" evidence="7">
    <location>
        <position position="319"/>
    </location>
</feature>
<dbReference type="InterPro" id="IPR000183">
    <property type="entry name" value="Orn/DAP/Arg_de-COase"/>
</dbReference>
<name>A7HK57_FERNB</name>
<comment type="catalytic activity">
    <reaction evidence="5 8">
        <text>meso-2,6-diaminopimelate + H(+) = L-lysine + CO2</text>
        <dbReference type="Rhea" id="RHEA:15101"/>
        <dbReference type="ChEBI" id="CHEBI:15378"/>
        <dbReference type="ChEBI" id="CHEBI:16526"/>
        <dbReference type="ChEBI" id="CHEBI:32551"/>
        <dbReference type="ChEBI" id="CHEBI:57791"/>
        <dbReference type="EC" id="4.1.1.20"/>
    </reaction>
</comment>
<evidence type="ECO:0000256" key="7">
    <source>
        <dbReference type="PIRSR" id="PIRSR600183-50"/>
    </source>
</evidence>
<dbReference type="PRINTS" id="PR01181">
    <property type="entry name" value="DAPDCRBXLASE"/>
</dbReference>
<keyword evidence="5" id="KW-0028">Amino-acid biosynthesis</keyword>
<evidence type="ECO:0000313" key="12">
    <source>
        <dbReference type="Proteomes" id="UP000002415"/>
    </source>
</evidence>
<comment type="cofactor">
    <cofactor evidence="1 5 7 8">
        <name>pyridoxal 5'-phosphate</name>
        <dbReference type="ChEBI" id="CHEBI:597326"/>
    </cofactor>
</comment>
<accession>A7HK57</accession>
<keyword evidence="3 5" id="KW-0663">Pyridoxal phosphate</keyword>
<proteinExistence type="inferred from homology"/>
<dbReference type="InterPro" id="IPR022644">
    <property type="entry name" value="De-COase2_N"/>
</dbReference>
<sequence length="393" mass="44894">MPSTLLEKELIEAIAKTYGTPVYVYSREEILKRISTVKDVFSSVNLFPTFACKANNNPRIIEMFKDNGFGADIVSIGEYHACKLADVDDKKIVWNGNGKTRKEIEILSKKVGYVNIDSEEEYEIWSEIDSSAEFFLRVNPDVDAKTHPHISTGLKKSKFGIQTDEIDRILSKKRLNISGFHVHIGSQITDVEPFEEAISKVVDLSKKYGFSKINIGGGWGIKYKDKELDILEYKERIVPYLKDFKMVILELGRYMIAPAGLLVLKVEYVKKTRHKTFVVLDGGMNVLMRPAMYNAYHEVNVLDPESSEKYIIDVVGPLCESGDIIAFERNLEIPKVGSYVIVRDVGAYGYSMSNNYNSMPRPAEVIVYEENGKYDFRLIRRREEIEEMFKTIV</sequence>
<feature type="binding site" evidence="5">
    <location>
        <position position="253"/>
    </location>
    <ligand>
        <name>substrate</name>
    </ligand>
</feature>
<comment type="subunit">
    <text evidence="5">Homodimer.</text>
</comment>
<feature type="binding site" evidence="5">
    <location>
        <position position="293"/>
    </location>
    <ligand>
        <name>substrate</name>
    </ligand>
</feature>
<dbReference type="InterPro" id="IPR002986">
    <property type="entry name" value="DAP_deCOOHase_LysA"/>
</dbReference>
<keyword evidence="5 8" id="KW-0457">Lysine biosynthesis</keyword>
<comment type="function">
    <text evidence="5">Specifically catalyzes the decarboxylation of meso-diaminopimelate (meso-DAP) to L-lysine.</text>
</comment>
<dbReference type="STRING" id="381764.Fnod_0425"/>
<dbReference type="HOGENOM" id="CLU_026444_0_0_0"/>
<evidence type="ECO:0000256" key="4">
    <source>
        <dbReference type="ARBA" id="ARBA00023239"/>
    </source>
</evidence>
<evidence type="ECO:0000313" key="11">
    <source>
        <dbReference type="EMBL" id="ABS60290.1"/>
    </source>
</evidence>
<dbReference type="EMBL" id="CP000771">
    <property type="protein sequence ID" value="ABS60290.1"/>
    <property type="molecule type" value="Genomic_DNA"/>
</dbReference>
<feature type="modified residue" description="N6-(pyridoxal phosphate)lysine" evidence="5 7">
    <location>
        <position position="53"/>
    </location>
</feature>
<dbReference type="PANTHER" id="PTHR43727">
    <property type="entry name" value="DIAMINOPIMELATE DECARBOXYLASE"/>
    <property type="match status" value="1"/>
</dbReference>
<protein>
    <recommendedName>
        <fullName evidence="5 6">Diaminopimelate decarboxylase</fullName>
        <shortName evidence="5">DAP decarboxylase</shortName>
        <shortName evidence="5">DAPDC</shortName>
        <ecNumber evidence="5 6">4.1.1.20</ecNumber>
    </recommendedName>
</protein>
<dbReference type="InterPro" id="IPR009006">
    <property type="entry name" value="Ala_racemase/Decarboxylase_C"/>
</dbReference>
<dbReference type="SUPFAM" id="SSF50621">
    <property type="entry name" value="Alanine racemase C-terminal domain-like"/>
    <property type="match status" value="1"/>
</dbReference>
<keyword evidence="2 5" id="KW-0210">Decarboxylase</keyword>
<dbReference type="NCBIfam" id="TIGR01048">
    <property type="entry name" value="lysA"/>
    <property type="match status" value="1"/>
</dbReference>
<dbReference type="Pfam" id="PF00278">
    <property type="entry name" value="Orn_DAP_Arg_deC"/>
    <property type="match status" value="1"/>
</dbReference>
<dbReference type="GO" id="GO:0008836">
    <property type="term" value="F:diaminopimelate decarboxylase activity"/>
    <property type="evidence" value="ECO:0007669"/>
    <property type="project" value="UniProtKB-UniRule"/>
</dbReference>
<comment type="similarity">
    <text evidence="5">Belongs to the Orn/Lys/Arg decarboxylase class-II family. LysA subfamily.</text>
</comment>
<organism evidence="11 12">
    <name type="scientific">Fervidobacterium nodosum (strain ATCC 35602 / DSM 5306 / Rt17-B1)</name>
    <dbReference type="NCBI Taxonomy" id="381764"/>
    <lineage>
        <taxon>Bacteria</taxon>
        <taxon>Thermotogati</taxon>
        <taxon>Thermotogota</taxon>
        <taxon>Thermotogae</taxon>
        <taxon>Thermotogales</taxon>
        <taxon>Fervidobacteriaceae</taxon>
        <taxon>Fervidobacterium</taxon>
    </lineage>
</organism>
<feature type="binding site" evidence="5">
    <location>
        <begin position="250"/>
        <end position="253"/>
    </location>
    <ligand>
        <name>pyridoxal 5'-phosphate</name>
        <dbReference type="ChEBI" id="CHEBI:597326"/>
    </ligand>
</feature>
<dbReference type="InterPro" id="IPR022643">
    <property type="entry name" value="De-COase2_C"/>
</dbReference>
<dbReference type="PANTHER" id="PTHR43727:SF2">
    <property type="entry name" value="GROUP IV DECARBOXYLASE"/>
    <property type="match status" value="1"/>
</dbReference>
<dbReference type="Gene3D" id="2.40.37.10">
    <property type="entry name" value="Lyase, Ornithine Decarboxylase, Chain A, domain 1"/>
    <property type="match status" value="1"/>
</dbReference>
<gene>
    <name evidence="5" type="primary">lysA</name>
    <name evidence="11" type="ordered locus">Fnod_0425</name>
</gene>
<feature type="binding site" evidence="5">
    <location>
        <position position="348"/>
    </location>
    <ligand>
        <name>substrate</name>
    </ligand>
</feature>
<dbReference type="RefSeq" id="WP_011993610.1">
    <property type="nucleotide sequence ID" value="NC_009718.1"/>
</dbReference>
<dbReference type="EC" id="4.1.1.20" evidence="5 6"/>
<evidence type="ECO:0000259" key="10">
    <source>
        <dbReference type="Pfam" id="PF02784"/>
    </source>
</evidence>
<reference evidence="11 12" key="2">
    <citation type="journal article" date="2009" name="Proc. Natl. Acad. Sci. U.S.A.">
        <title>On the chimeric nature, thermophilic origin, and phylogenetic placement of the Thermotogales.</title>
        <authorList>
            <person name="Zhaxybayeva O."/>
            <person name="Swithers K.S."/>
            <person name="Lapierre P."/>
            <person name="Fournier G.P."/>
            <person name="Bickhart D.M."/>
            <person name="DeBoy R.T."/>
            <person name="Nelson K.E."/>
            <person name="Nesbo C.L."/>
            <person name="Doolittle W.F."/>
            <person name="Gogarten J.P."/>
            <person name="Noll K.M."/>
        </authorList>
    </citation>
    <scope>NUCLEOTIDE SEQUENCE [LARGE SCALE GENOMIC DNA]</scope>
    <source>
        <strain evidence="12">ATCC 35602 / DSM 5306 / Rt17-B1</strain>
    </source>
</reference>
<dbReference type="UniPathway" id="UPA00034">
    <property type="reaction ID" value="UER00027"/>
</dbReference>
<feature type="binding site" evidence="5">
    <location>
        <position position="289"/>
    </location>
    <ligand>
        <name>substrate</name>
    </ligand>
</feature>
<evidence type="ECO:0000259" key="9">
    <source>
        <dbReference type="Pfam" id="PF00278"/>
    </source>
</evidence>
<dbReference type="PRINTS" id="PR01179">
    <property type="entry name" value="ODADCRBXLASE"/>
</dbReference>
<dbReference type="Pfam" id="PF02784">
    <property type="entry name" value="Orn_Arg_deC_N"/>
    <property type="match status" value="1"/>
</dbReference>
<dbReference type="OrthoDB" id="9802241at2"/>
<feature type="binding site" evidence="5">
    <location>
        <position position="348"/>
    </location>
    <ligand>
        <name>pyridoxal 5'-phosphate</name>
        <dbReference type="ChEBI" id="CHEBI:597326"/>
    </ligand>
</feature>
<feature type="binding site" evidence="5">
    <location>
        <position position="320"/>
    </location>
    <ligand>
        <name>substrate</name>
    </ligand>
</feature>
<dbReference type="Proteomes" id="UP000002415">
    <property type="component" value="Chromosome"/>
</dbReference>
<dbReference type="InterPro" id="IPR029066">
    <property type="entry name" value="PLP-binding_barrel"/>
</dbReference>
<feature type="domain" description="Orn/DAP/Arg decarboxylase 2 C-terminal" evidence="9">
    <location>
        <begin position="23"/>
        <end position="346"/>
    </location>
</feature>
<feature type="domain" description="Orn/DAP/Arg decarboxylase 2 N-terminal" evidence="10">
    <location>
        <begin position="28"/>
        <end position="257"/>
    </location>
</feature>
<feature type="binding site" evidence="5">
    <location>
        <position position="218"/>
    </location>
    <ligand>
        <name>pyridoxal 5'-phosphate</name>
        <dbReference type="ChEBI" id="CHEBI:597326"/>
    </ligand>
</feature>
<keyword evidence="4 5" id="KW-0456">Lyase</keyword>
<evidence type="ECO:0000256" key="1">
    <source>
        <dbReference type="ARBA" id="ARBA00001933"/>
    </source>
</evidence>
<dbReference type="Gene3D" id="3.20.20.10">
    <property type="entry name" value="Alanine racemase"/>
    <property type="match status" value="1"/>
</dbReference>
<dbReference type="GO" id="GO:0030170">
    <property type="term" value="F:pyridoxal phosphate binding"/>
    <property type="evidence" value="ECO:0007669"/>
    <property type="project" value="UniProtKB-UniRule"/>
</dbReference>
<comment type="pathway">
    <text evidence="5 8">Amino-acid biosynthesis; L-lysine biosynthesis via DAP pathway; L-lysine from DL-2,6-diaminopimelate: step 1/1.</text>
</comment>
<evidence type="ECO:0000256" key="6">
    <source>
        <dbReference type="NCBIfam" id="TIGR01048"/>
    </source>
</evidence>
<dbReference type="FunFam" id="3.20.20.10:FF:000003">
    <property type="entry name" value="Diaminopimelate decarboxylase"/>
    <property type="match status" value="1"/>
</dbReference>
<evidence type="ECO:0000256" key="3">
    <source>
        <dbReference type="ARBA" id="ARBA00022898"/>
    </source>
</evidence>
<evidence type="ECO:0000256" key="8">
    <source>
        <dbReference type="RuleBase" id="RU003738"/>
    </source>
</evidence>
<keyword evidence="12" id="KW-1185">Reference proteome</keyword>
<dbReference type="GO" id="GO:0009089">
    <property type="term" value="P:lysine biosynthetic process via diaminopimelate"/>
    <property type="evidence" value="ECO:0007669"/>
    <property type="project" value="UniProtKB-UniRule"/>
</dbReference>
<dbReference type="AlphaFoldDB" id="A7HK57"/>
<evidence type="ECO:0000256" key="5">
    <source>
        <dbReference type="HAMAP-Rule" id="MF_02120"/>
    </source>
</evidence>
<evidence type="ECO:0000256" key="2">
    <source>
        <dbReference type="ARBA" id="ARBA00022793"/>
    </source>
</evidence>
<dbReference type="CDD" id="cd06828">
    <property type="entry name" value="PLPDE_III_DapDC"/>
    <property type="match status" value="1"/>
</dbReference>